<dbReference type="Pfam" id="PF03597">
    <property type="entry name" value="FixS"/>
    <property type="match status" value="1"/>
</dbReference>
<evidence type="ECO:0000256" key="1">
    <source>
        <dbReference type="SAM" id="MobiDB-lite"/>
    </source>
</evidence>
<feature type="transmembrane region" description="Helical" evidence="2">
    <location>
        <begin position="6"/>
        <end position="26"/>
    </location>
</feature>
<sequence>MDVLIFLVPVSLGLGLLGLAAFVWSLRHRQYEDPKGDAARILSDRWDDRPAPPDERPGRTRRDHPTPPPGERG</sequence>
<keyword evidence="4" id="KW-1185">Reference proteome</keyword>
<keyword evidence="2" id="KW-1133">Transmembrane helix</keyword>
<protein>
    <submittedName>
        <fullName evidence="3">Cbb3-type cytochrome oxidase assembly protein CcoS</fullName>
    </submittedName>
</protein>
<comment type="caution">
    <text evidence="3">The sequence shown here is derived from an EMBL/GenBank/DDBJ whole genome shotgun (WGS) entry which is preliminary data.</text>
</comment>
<keyword evidence="2" id="KW-0472">Membrane</keyword>
<gene>
    <name evidence="3" type="primary">ccoS</name>
    <name evidence="3" type="ORF">FHG71_18395</name>
</gene>
<dbReference type="Proteomes" id="UP000305709">
    <property type="component" value="Unassembled WGS sequence"/>
</dbReference>
<accession>A0A5C4N9X8</accession>
<name>A0A5C4N9X8_9RHOB</name>
<evidence type="ECO:0000256" key="2">
    <source>
        <dbReference type="SAM" id="Phobius"/>
    </source>
</evidence>
<keyword evidence="2" id="KW-0812">Transmembrane</keyword>
<organism evidence="3 4">
    <name type="scientific">Rubellimicrobium roseum</name>
    <dbReference type="NCBI Taxonomy" id="687525"/>
    <lineage>
        <taxon>Bacteria</taxon>
        <taxon>Pseudomonadati</taxon>
        <taxon>Pseudomonadota</taxon>
        <taxon>Alphaproteobacteria</taxon>
        <taxon>Rhodobacterales</taxon>
        <taxon>Roseobacteraceae</taxon>
        <taxon>Rubellimicrobium</taxon>
    </lineage>
</organism>
<reference evidence="3 4" key="1">
    <citation type="submission" date="2019-06" db="EMBL/GenBank/DDBJ databases">
        <authorList>
            <person name="Jiang L."/>
        </authorList>
    </citation>
    <scope>NUCLEOTIDE SEQUENCE [LARGE SCALE GENOMIC DNA]</scope>
    <source>
        <strain evidence="3 4">YIM 48858</strain>
    </source>
</reference>
<dbReference type="AlphaFoldDB" id="A0A5C4N9X8"/>
<feature type="region of interest" description="Disordered" evidence="1">
    <location>
        <begin position="33"/>
        <end position="73"/>
    </location>
</feature>
<proteinExistence type="predicted"/>
<dbReference type="EMBL" id="VDFV01000042">
    <property type="protein sequence ID" value="TNC64495.1"/>
    <property type="molecule type" value="Genomic_DNA"/>
</dbReference>
<dbReference type="OrthoDB" id="9802763at2"/>
<dbReference type="NCBIfam" id="TIGR00847">
    <property type="entry name" value="ccoS"/>
    <property type="match status" value="1"/>
</dbReference>
<evidence type="ECO:0000313" key="4">
    <source>
        <dbReference type="Proteomes" id="UP000305709"/>
    </source>
</evidence>
<dbReference type="InterPro" id="IPR004714">
    <property type="entry name" value="Cyt_oxidase_maturation_cbb3"/>
</dbReference>
<evidence type="ECO:0000313" key="3">
    <source>
        <dbReference type="EMBL" id="TNC64495.1"/>
    </source>
</evidence>